<feature type="compositionally biased region" description="Acidic residues" evidence="1">
    <location>
        <begin position="134"/>
        <end position="175"/>
    </location>
</feature>
<protein>
    <submittedName>
        <fullName evidence="2">Uncharacterized protein</fullName>
    </submittedName>
</protein>
<dbReference type="AlphaFoldDB" id="X6NB23"/>
<keyword evidence="3" id="KW-1185">Reference proteome</keyword>
<feature type="non-terminal residue" evidence="2">
    <location>
        <position position="554"/>
    </location>
</feature>
<feature type="compositionally biased region" description="Basic and acidic residues" evidence="1">
    <location>
        <begin position="274"/>
        <end position="283"/>
    </location>
</feature>
<feature type="compositionally biased region" description="Basic and acidic residues" evidence="1">
    <location>
        <begin position="338"/>
        <end position="359"/>
    </location>
</feature>
<organism evidence="2 3">
    <name type="scientific">Reticulomyxa filosa</name>
    <dbReference type="NCBI Taxonomy" id="46433"/>
    <lineage>
        <taxon>Eukaryota</taxon>
        <taxon>Sar</taxon>
        <taxon>Rhizaria</taxon>
        <taxon>Retaria</taxon>
        <taxon>Foraminifera</taxon>
        <taxon>Monothalamids</taxon>
        <taxon>Reticulomyxidae</taxon>
        <taxon>Reticulomyxa</taxon>
    </lineage>
</organism>
<feature type="region of interest" description="Disordered" evidence="1">
    <location>
        <begin position="132"/>
        <end position="283"/>
    </location>
</feature>
<accession>X6NB23</accession>
<feature type="compositionally biased region" description="Basic and acidic residues" evidence="1">
    <location>
        <begin position="209"/>
        <end position="218"/>
    </location>
</feature>
<dbReference type="EMBL" id="ASPP01010099">
    <property type="protein sequence ID" value="ETO23226.1"/>
    <property type="molecule type" value="Genomic_DNA"/>
</dbReference>
<proteinExistence type="predicted"/>
<reference evidence="2 3" key="1">
    <citation type="journal article" date="2013" name="Curr. Biol.">
        <title>The Genome of the Foraminiferan Reticulomyxa filosa.</title>
        <authorList>
            <person name="Glockner G."/>
            <person name="Hulsmann N."/>
            <person name="Schleicher M."/>
            <person name="Noegel A.A."/>
            <person name="Eichinger L."/>
            <person name="Gallinger C."/>
            <person name="Pawlowski J."/>
            <person name="Sierra R."/>
            <person name="Euteneuer U."/>
            <person name="Pillet L."/>
            <person name="Moustafa A."/>
            <person name="Platzer M."/>
            <person name="Groth M."/>
            <person name="Szafranski K."/>
            <person name="Schliwa M."/>
        </authorList>
    </citation>
    <scope>NUCLEOTIDE SEQUENCE [LARGE SCALE GENOMIC DNA]</scope>
</reference>
<feature type="region of interest" description="Disordered" evidence="1">
    <location>
        <begin position="337"/>
        <end position="367"/>
    </location>
</feature>
<evidence type="ECO:0000256" key="1">
    <source>
        <dbReference type="SAM" id="MobiDB-lite"/>
    </source>
</evidence>
<name>X6NB23_RETFI</name>
<feature type="region of interest" description="Disordered" evidence="1">
    <location>
        <begin position="510"/>
        <end position="531"/>
    </location>
</feature>
<feature type="compositionally biased region" description="Polar residues" evidence="1">
    <location>
        <begin position="521"/>
        <end position="531"/>
    </location>
</feature>
<dbReference type="Proteomes" id="UP000023152">
    <property type="component" value="Unassembled WGS sequence"/>
</dbReference>
<comment type="caution">
    <text evidence="2">The sequence shown here is derived from an EMBL/GenBank/DDBJ whole genome shotgun (WGS) entry which is preliminary data.</text>
</comment>
<feature type="compositionally biased region" description="Basic and acidic residues" evidence="1">
    <location>
        <begin position="176"/>
        <end position="200"/>
    </location>
</feature>
<evidence type="ECO:0000313" key="2">
    <source>
        <dbReference type="EMBL" id="ETO23226.1"/>
    </source>
</evidence>
<sequence>MDWFDSKKIQRFRSLLERLFKTSSNGIKEHELLSIWDGRKAREIICELRFGVYSDLTHVHIDRFGRRFYTYKYKQGEQRSIFSSDLSVLGDIDVTELNYFLEGVDEQNNASIHQYNSTKESSMSLRLNAVVETNPDEEEEEEQEEEQGNAEEGDNEEDEDRDDNEEEEEEEEEEKEKEKEKERERNDRHARKGDNEKKAMENATSNTMTKDKGNEEKTAQVQIPVGMEMGTGRRASETEDDEQLVLGMRTEDDEGESKKARDKDEEDTEMTLTVREKRDSENEEKLFDYEADLLHLDKAVTSMKAMIEDSNDKSNEIITVMTTTTITKTSSVECLQRAGEKKKEKEKEKEKMNGNDHRITPASAQDHQLSIASLSKEKKKKKRKITLKKKIRSRKKKKKGLPIHRNLERFITPIPRPRYPHSRWRRLLLKTIKSNEAENNSDNDGHNWWLYRWPGLNSNAGKDFLEEKRDEMTKKNQYYRSIVNGALHGHDGPLVTKKLGPREIGKNHYPLPFWEKDTSPKSKTTSQNIVSSDSLLTSQKYYKPIDNAKSSQQY</sequence>
<gene>
    <name evidence="2" type="ORF">RFI_13956</name>
</gene>
<evidence type="ECO:0000313" key="3">
    <source>
        <dbReference type="Proteomes" id="UP000023152"/>
    </source>
</evidence>